<feature type="compositionally biased region" description="Basic and acidic residues" evidence="1">
    <location>
        <begin position="152"/>
        <end position="165"/>
    </location>
</feature>
<accession>A0ABR1YC14</accession>
<feature type="compositionally biased region" description="Polar residues" evidence="1">
    <location>
        <begin position="272"/>
        <end position="284"/>
    </location>
</feature>
<feature type="region of interest" description="Disordered" evidence="1">
    <location>
        <begin position="145"/>
        <end position="178"/>
    </location>
</feature>
<proteinExistence type="predicted"/>
<gene>
    <name evidence="2" type="ORF">HDK90DRAFT_96485</name>
</gene>
<evidence type="ECO:0000313" key="2">
    <source>
        <dbReference type="EMBL" id="KAK8224958.1"/>
    </source>
</evidence>
<dbReference type="Proteomes" id="UP001492380">
    <property type="component" value="Unassembled WGS sequence"/>
</dbReference>
<feature type="compositionally biased region" description="Low complexity" evidence="1">
    <location>
        <begin position="576"/>
        <end position="587"/>
    </location>
</feature>
<protein>
    <recommendedName>
        <fullName evidence="4">Myb-like domain-containing protein</fullName>
    </recommendedName>
</protein>
<feature type="region of interest" description="Disordered" evidence="1">
    <location>
        <begin position="12"/>
        <end position="34"/>
    </location>
</feature>
<comment type="caution">
    <text evidence="2">The sequence shown here is derived from an EMBL/GenBank/DDBJ whole genome shotgun (WGS) entry which is preliminary data.</text>
</comment>
<keyword evidence="3" id="KW-1185">Reference proteome</keyword>
<feature type="region of interest" description="Disordered" evidence="1">
    <location>
        <begin position="220"/>
        <end position="462"/>
    </location>
</feature>
<evidence type="ECO:0000313" key="3">
    <source>
        <dbReference type="Proteomes" id="UP001492380"/>
    </source>
</evidence>
<feature type="compositionally biased region" description="Low complexity" evidence="1">
    <location>
        <begin position="513"/>
        <end position="525"/>
    </location>
</feature>
<feature type="compositionally biased region" description="Polar residues" evidence="1">
    <location>
        <begin position="620"/>
        <end position="678"/>
    </location>
</feature>
<name>A0ABR1YC14_9PEZI</name>
<feature type="compositionally biased region" description="Low complexity" evidence="1">
    <location>
        <begin position="598"/>
        <end position="613"/>
    </location>
</feature>
<reference evidence="2 3" key="1">
    <citation type="submission" date="2024-04" db="EMBL/GenBank/DDBJ databases">
        <title>Phyllosticta paracitricarpa is synonymous to the EU quarantine fungus P. citricarpa based on phylogenomic analyses.</title>
        <authorList>
            <consortium name="Lawrence Berkeley National Laboratory"/>
            <person name="Van Ingen-Buijs V.A."/>
            <person name="Van Westerhoven A.C."/>
            <person name="Haridas S."/>
            <person name="Skiadas P."/>
            <person name="Martin F."/>
            <person name="Groenewald J.Z."/>
            <person name="Crous P.W."/>
            <person name="Seidl M.F."/>
        </authorList>
    </citation>
    <scope>NUCLEOTIDE SEQUENCE [LARGE SCALE GENOMIC DNA]</scope>
    <source>
        <strain evidence="2 3">CBS 123374</strain>
    </source>
</reference>
<evidence type="ECO:0000256" key="1">
    <source>
        <dbReference type="SAM" id="MobiDB-lite"/>
    </source>
</evidence>
<feature type="compositionally biased region" description="Basic and acidic residues" evidence="1">
    <location>
        <begin position="701"/>
        <end position="728"/>
    </location>
</feature>
<sequence>MKGKLFVVIPPLPSAASGSLGPPPPQPEPKRFGVDVSPGDTFGDIWPRIEDKFSKFYPQEFSFFKIKKLQAYGCDLGVDELVDDWFEEESDRSKKILHVVRAPIDRNTSVAPNSALQPSNLRKRTLLPAIEESIKRRRVEEEQYGVSIEDMQPDRPIRSREHDTEGLPPGRRATSLGDSDVVFAGSQHPTPLMDVPEAPSGRIIGTENGFHAQSANEGAFKLPGLPASAAKDTPARGVSTRRSATPRRRKNSVQIHAFPPRPPWHRSPSPSGQLQDHGPSQSVPDSPLTYPINSQLSVSEIDSQPPSTYVARTPTPTQPDDNVRKPPSIPPAGPTSSLREPSPILGTPPSAQRPPQSPLGAQSTPIETNPDGQASQSLQHRRKHNDEASDDHEEQSSPRTLVTSSANGIKSGKAGKSDTSRQRRSSTADTAKADSERRARDRLQELTGGQKFYGQGRGSSWSAKEDEILVVAKEAGIIFPDICKFYLPNRTYRGVSHRYIRLMEEAGKISRTSEPSQSSSKLASSPQVPESAGKDLQSSHRRASSPEVRIPYKNMRYVGKESSSVHAATPSKLPTSSHSAPEEPSSSRAVTSSKLPKSSHSAPKESSSSQASTSRKKAKPSQSAPEESSSTHAATSNKQSKSTRPAAQEPPSSQVTTSGKQSKSSRSAPKEQSSSQARPSRKKASPEASSSQKVNEELEALNEKELAADGRARDQRRAEREKQKEKENGLTWSQSSVLLKSDQPSSQPDAGKSTEVRVRPGHRKTS</sequence>
<evidence type="ECO:0008006" key="4">
    <source>
        <dbReference type="Google" id="ProtNLM"/>
    </source>
</evidence>
<organism evidence="2 3">
    <name type="scientific">Phyllosticta capitalensis</name>
    <dbReference type="NCBI Taxonomy" id="121624"/>
    <lineage>
        <taxon>Eukaryota</taxon>
        <taxon>Fungi</taxon>
        <taxon>Dikarya</taxon>
        <taxon>Ascomycota</taxon>
        <taxon>Pezizomycotina</taxon>
        <taxon>Dothideomycetes</taxon>
        <taxon>Dothideomycetes incertae sedis</taxon>
        <taxon>Botryosphaeriales</taxon>
        <taxon>Phyllostictaceae</taxon>
        <taxon>Phyllosticta</taxon>
    </lineage>
</organism>
<feature type="compositionally biased region" description="Polar residues" evidence="1">
    <location>
        <begin position="730"/>
        <end position="748"/>
    </location>
</feature>
<feature type="region of interest" description="Disordered" evidence="1">
    <location>
        <begin position="508"/>
        <end position="766"/>
    </location>
</feature>
<feature type="compositionally biased region" description="Polar residues" evidence="1">
    <location>
        <begin position="397"/>
        <end position="408"/>
    </location>
</feature>
<dbReference type="EMBL" id="JBBWRZ010000012">
    <property type="protein sequence ID" value="KAK8224958.1"/>
    <property type="molecule type" value="Genomic_DNA"/>
</dbReference>
<feature type="compositionally biased region" description="Basic and acidic residues" evidence="1">
    <location>
        <begin position="431"/>
        <end position="444"/>
    </location>
</feature>
<feature type="compositionally biased region" description="Polar residues" evidence="1">
    <location>
        <begin position="358"/>
        <end position="378"/>
    </location>
</feature>
<feature type="compositionally biased region" description="Polar residues" evidence="1">
    <location>
        <begin position="291"/>
        <end position="307"/>
    </location>
</feature>